<keyword evidence="2" id="KW-1185">Reference proteome</keyword>
<evidence type="ECO:0000313" key="2">
    <source>
        <dbReference type="Proteomes" id="UP001339911"/>
    </source>
</evidence>
<dbReference type="EMBL" id="JAZGQL010000004">
    <property type="protein sequence ID" value="MEE6306207.1"/>
    <property type="molecule type" value="Genomic_DNA"/>
</dbReference>
<dbReference type="Proteomes" id="UP001339911">
    <property type="component" value="Unassembled WGS sequence"/>
</dbReference>
<reference evidence="1 2" key="1">
    <citation type="submission" date="2024-01" db="EMBL/GenBank/DDBJ databases">
        <title>Genome insights into Plantactinospora veratri sp. nov.</title>
        <authorList>
            <person name="Wang L."/>
        </authorList>
    </citation>
    <scope>NUCLEOTIDE SEQUENCE [LARGE SCALE GENOMIC DNA]</scope>
    <source>
        <strain evidence="1 2">NEAU-FHS4</strain>
    </source>
</reference>
<accession>A0ABU7S8I9</accession>
<comment type="caution">
    <text evidence="1">The sequence shown here is derived from an EMBL/GenBank/DDBJ whole genome shotgun (WGS) entry which is preliminary data.</text>
</comment>
<sequence length="76" mass="8044">MISVTDQPAPDQSTSPELDALLDDLYSGQERLTQAEIQRRAVAAEVSAELLTRITALPEGEYAVDEVADLLGGTAG</sequence>
<protein>
    <submittedName>
        <fullName evidence="1">Uncharacterized protein</fullName>
    </submittedName>
</protein>
<proteinExistence type="predicted"/>
<organism evidence="1 2">
    <name type="scientific">Plantactinospora veratri</name>
    <dbReference type="NCBI Taxonomy" id="1436122"/>
    <lineage>
        <taxon>Bacteria</taxon>
        <taxon>Bacillati</taxon>
        <taxon>Actinomycetota</taxon>
        <taxon>Actinomycetes</taxon>
        <taxon>Micromonosporales</taxon>
        <taxon>Micromonosporaceae</taxon>
        <taxon>Plantactinospora</taxon>
    </lineage>
</organism>
<evidence type="ECO:0000313" key="1">
    <source>
        <dbReference type="EMBL" id="MEE6306207.1"/>
    </source>
</evidence>
<dbReference type="RefSeq" id="WP_331206758.1">
    <property type="nucleotide sequence ID" value="NZ_JAZGQL010000004.1"/>
</dbReference>
<gene>
    <name evidence="1" type="ORF">V1634_05100</name>
</gene>
<name>A0ABU7S8I9_9ACTN</name>